<sequence length="236" mass="25623">MEKVMVTLRSTTADEQWCTRLRTRVATELSELDLAGLTVNVRDAVVSASMMTLTTLDPPVSAVISIWTQQYYGAALLKALDLLAAESQETAAYLVTESVPLVGPDVAPSARTPGLANIALLRRPQDMDVATWLRRWHVDHTPVAMATQATFGYTQNTVVRALTPDAPPIDAIVEELFPIEAVSDLHAFFGAADDADLGDRIGKMAASVARFGADRDIDTVPTSRYVLWTPTLTLQP</sequence>
<dbReference type="InterPro" id="IPR009799">
    <property type="entry name" value="EthD_dom"/>
</dbReference>
<gene>
    <name evidence="2" type="ORF">EXE63_28570</name>
</gene>
<organism evidence="2 3">
    <name type="scientific">Mycolicibacterium frederiksbergense</name>
    <dbReference type="NCBI Taxonomy" id="117567"/>
    <lineage>
        <taxon>Bacteria</taxon>
        <taxon>Bacillati</taxon>
        <taxon>Actinomycetota</taxon>
        <taxon>Actinomycetes</taxon>
        <taxon>Mycobacteriales</taxon>
        <taxon>Mycobacteriaceae</taxon>
        <taxon>Mycolicibacterium</taxon>
    </lineage>
</organism>
<dbReference type="GO" id="GO:0016491">
    <property type="term" value="F:oxidoreductase activity"/>
    <property type="evidence" value="ECO:0007669"/>
    <property type="project" value="InterPro"/>
</dbReference>
<evidence type="ECO:0000259" key="1">
    <source>
        <dbReference type="Pfam" id="PF07110"/>
    </source>
</evidence>
<proteinExistence type="predicted"/>
<accession>A0A6H0SAQ2</accession>
<dbReference type="Pfam" id="PF07110">
    <property type="entry name" value="EthD"/>
    <property type="match status" value="1"/>
</dbReference>
<evidence type="ECO:0000313" key="3">
    <source>
        <dbReference type="Proteomes" id="UP000501849"/>
    </source>
</evidence>
<evidence type="ECO:0000313" key="2">
    <source>
        <dbReference type="EMBL" id="QIV84394.1"/>
    </source>
</evidence>
<dbReference type="AlphaFoldDB" id="A0A6H0SAQ2"/>
<dbReference type="KEGG" id="mfre:EXE63_28570"/>
<name>A0A6H0SAQ2_9MYCO</name>
<dbReference type="SUPFAM" id="SSF54909">
    <property type="entry name" value="Dimeric alpha+beta barrel"/>
    <property type="match status" value="1"/>
</dbReference>
<feature type="domain" description="EthD" evidence="1">
    <location>
        <begin position="125"/>
        <end position="193"/>
    </location>
</feature>
<keyword evidence="3" id="KW-1185">Reference proteome</keyword>
<dbReference type="EMBL" id="CP038799">
    <property type="protein sequence ID" value="QIV84394.1"/>
    <property type="molecule type" value="Genomic_DNA"/>
</dbReference>
<reference evidence="2 3" key="1">
    <citation type="submission" date="2019-04" db="EMBL/GenBank/DDBJ databases">
        <title>Draft, Whole-Genome Sequence of the Anthracene-degrading Mycobacterium frederiksbergense LB501T, Isolated from a Polycyclic Aromatic Hydrocarbon (PAH)-Contaminated Soil.</title>
        <authorList>
            <person name="Augelletti F."/>
        </authorList>
    </citation>
    <scope>NUCLEOTIDE SEQUENCE [LARGE SCALE GENOMIC DNA]</scope>
    <source>
        <strain evidence="2 3">LB 501T</strain>
    </source>
</reference>
<dbReference type="InterPro" id="IPR011008">
    <property type="entry name" value="Dimeric_a/b-barrel"/>
</dbReference>
<protein>
    <recommendedName>
        <fullName evidence="1">EthD domain-containing protein</fullName>
    </recommendedName>
</protein>
<dbReference type="RefSeq" id="WP_168144729.1">
    <property type="nucleotide sequence ID" value="NZ_CP038799.1"/>
</dbReference>
<dbReference type="Gene3D" id="3.30.70.100">
    <property type="match status" value="1"/>
</dbReference>
<dbReference type="Proteomes" id="UP000501849">
    <property type="component" value="Chromosome"/>
</dbReference>